<dbReference type="PROSITE" id="PS50157">
    <property type="entry name" value="ZINC_FINGER_C2H2_2"/>
    <property type="match status" value="1"/>
</dbReference>
<dbReference type="SUPFAM" id="SSF57667">
    <property type="entry name" value="beta-beta-alpha zinc fingers"/>
    <property type="match status" value="1"/>
</dbReference>
<dbReference type="InterPro" id="IPR036236">
    <property type="entry name" value="Znf_C2H2_sf"/>
</dbReference>
<protein>
    <recommendedName>
        <fullName evidence="7">C2H2-type domain-containing protein</fullName>
    </recommendedName>
</protein>
<dbReference type="InterPro" id="IPR013087">
    <property type="entry name" value="Znf_C2H2_type"/>
</dbReference>
<dbReference type="Gene3D" id="3.30.160.60">
    <property type="entry name" value="Classic Zinc Finger"/>
    <property type="match status" value="1"/>
</dbReference>
<dbReference type="GO" id="GO:0008270">
    <property type="term" value="F:zinc ion binding"/>
    <property type="evidence" value="ECO:0007669"/>
    <property type="project" value="UniProtKB-KW"/>
</dbReference>
<reference evidence="8 9" key="1">
    <citation type="submission" date="2018-10" db="EMBL/GenBank/DDBJ databases">
        <authorList>
            <consortium name="IHU Genomes"/>
        </authorList>
    </citation>
    <scope>NUCLEOTIDE SEQUENCE [LARGE SCALE GENOMIC DNA]</scope>
    <source>
        <strain evidence="8 9">A1</strain>
    </source>
</reference>
<keyword evidence="4" id="KW-0862">Zinc</keyword>
<keyword evidence="1" id="KW-0479">Metal-binding</keyword>
<evidence type="ECO:0000256" key="4">
    <source>
        <dbReference type="ARBA" id="ARBA00022833"/>
    </source>
</evidence>
<evidence type="ECO:0000256" key="2">
    <source>
        <dbReference type="ARBA" id="ARBA00022737"/>
    </source>
</evidence>
<proteinExistence type="predicted"/>
<feature type="coiled-coil region" evidence="6">
    <location>
        <begin position="88"/>
        <end position="115"/>
    </location>
</feature>
<evidence type="ECO:0000256" key="5">
    <source>
        <dbReference type="PROSITE-ProRule" id="PRU00042"/>
    </source>
</evidence>
<keyword evidence="6" id="KW-0175">Coiled coil</keyword>
<name>A0A5K0U8B1_9VIRU</name>
<evidence type="ECO:0000259" key="7">
    <source>
        <dbReference type="PROSITE" id="PS50157"/>
    </source>
</evidence>
<keyword evidence="2" id="KW-0677">Repeat</keyword>
<evidence type="ECO:0000256" key="3">
    <source>
        <dbReference type="ARBA" id="ARBA00022771"/>
    </source>
</evidence>
<dbReference type="PANTHER" id="PTHR24394:SF29">
    <property type="entry name" value="MYONEURIN"/>
    <property type="match status" value="1"/>
</dbReference>
<evidence type="ECO:0000313" key="8">
    <source>
        <dbReference type="EMBL" id="VBB17734.1"/>
    </source>
</evidence>
<evidence type="ECO:0000313" key="9">
    <source>
        <dbReference type="Proteomes" id="UP000594342"/>
    </source>
</evidence>
<gene>
    <name evidence="8" type="ORF">YASMINEVIRUS_197</name>
</gene>
<keyword evidence="9" id="KW-1185">Reference proteome</keyword>
<dbReference type="GO" id="GO:0000981">
    <property type="term" value="F:DNA-binding transcription factor activity, RNA polymerase II-specific"/>
    <property type="evidence" value="ECO:0007669"/>
    <property type="project" value="TreeGrafter"/>
</dbReference>
<dbReference type="EMBL" id="UPSH01000001">
    <property type="protein sequence ID" value="VBB17734.1"/>
    <property type="molecule type" value="Genomic_DNA"/>
</dbReference>
<evidence type="ECO:0000256" key="6">
    <source>
        <dbReference type="SAM" id="Coils"/>
    </source>
</evidence>
<organism evidence="8 9">
    <name type="scientific">Yasminevirus sp. GU-2018</name>
    <dbReference type="NCBI Taxonomy" id="2420051"/>
    <lineage>
        <taxon>Viruses</taxon>
        <taxon>Varidnaviria</taxon>
        <taxon>Bamfordvirae</taxon>
        <taxon>Nucleocytoviricota</taxon>
        <taxon>Megaviricetes</taxon>
        <taxon>Imitervirales</taxon>
        <taxon>Mimiviridae</taxon>
        <taxon>Klosneuvirinae</taxon>
        <taxon>Yasminevirus</taxon>
        <taxon>Yasminevirus saudimassiliense</taxon>
    </lineage>
</organism>
<comment type="caution">
    <text evidence="8">The sequence shown here is derived from an EMBL/GenBank/DDBJ whole genome shotgun (WGS) entry which is preliminary data.</text>
</comment>
<evidence type="ECO:0000256" key="1">
    <source>
        <dbReference type="ARBA" id="ARBA00022723"/>
    </source>
</evidence>
<dbReference type="PANTHER" id="PTHR24394">
    <property type="entry name" value="ZINC FINGER PROTEIN"/>
    <property type="match status" value="1"/>
</dbReference>
<keyword evidence="3 5" id="KW-0863">Zinc-finger</keyword>
<accession>A0A5K0U8B1</accession>
<feature type="domain" description="C2H2-type" evidence="7">
    <location>
        <begin position="4"/>
        <end position="22"/>
    </location>
</feature>
<sequence length="310" mass="36522">MTSYKCEACKKVFKRQSNLEYHVTNKVCVGRIIEEDSSDDTKSHKCKFCNKKFTTATSMYRHINHTCKIKKKDDDEREQIYERLLKFEESNNERMKKLEKENAQLKKEVTILKKNVKTSKVVNTVNNGNMNINKGVINNTTNQIILVGYGQEDLSKLDKSQLIKILQNGYNSTVKLTEAVHFNPKYPEYHNIYISNMRDKYAMMFDGNKWTLTMKEDLINQIYEDKKNYIEENLEIFLDSLTVSRKKALDRWLETDDEDEKISRIKSEIKLLLYNKRNLILDKDVDVKKPKKLIKNASKKTIKDESSDED</sequence>
<dbReference type="Proteomes" id="UP000594342">
    <property type="component" value="Unassembled WGS sequence"/>
</dbReference>
<dbReference type="SMART" id="SM00355">
    <property type="entry name" value="ZnF_C2H2"/>
    <property type="match status" value="2"/>
</dbReference>
<dbReference type="Pfam" id="PF00096">
    <property type="entry name" value="zf-C2H2"/>
    <property type="match status" value="1"/>
</dbReference>